<dbReference type="Gene3D" id="3.40.1380.10">
    <property type="match status" value="1"/>
</dbReference>
<evidence type="ECO:0000313" key="11">
    <source>
        <dbReference type="EMBL" id="RNL43084.1"/>
    </source>
</evidence>
<dbReference type="InterPro" id="IPR023632">
    <property type="entry name" value="ATP_synth_F1_gsu_CS"/>
</dbReference>
<dbReference type="GO" id="GO:0005524">
    <property type="term" value="F:ATP binding"/>
    <property type="evidence" value="ECO:0007669"/>
    <property type="project" value="UniProtKB-UniRule"/>
</dbReference>
<dbReference type="AlphaFoldDB" id="A0A369LG22"/>
<organism evidence="11 12">
    <name type="scientific">Paraeggerthella hongkongensis</name>
    <dbReference type="NCBI Taxonomy" id="230658"/>
    <lineage>
        <taxon>Bacteria</taxon>
        <taxon>Bacillati</taxon>
        <taxon>Actinomycetota</taxon>
        <taxon>Coriobacteriia</taxon>
        <taxon>Eggerthellales</taxon>
        <taxon>Eggerthellaceae</taxon>
        <taxon>Paraeggerthella</taxon>
    </lineage>
</organism>
<dbReference type="Pfam" id="PF00231">
    <property type="entry name" value="ATP-synt"/>
    <property type="match status" value="1"/>
</dbReference>
<evidence type="ECO:0000256" key="9">
    <source>
        <dbReference type="ARBA" id="ARBA00023310"/>
    </source>
</evidence>
<dbReference type="OrthoDB" id="9812769at2"/>
<dbReference type="GO" id="GO:0046933">
    <property type="term" value="F:proton-transporting ATP synthase activity, rotational mechanism"/>
    <property type="evidence" value="ECO:0007669"/>
    <property type="project" value="UniProtKB-UniRule"/>
</dbReference>
<evidence type="ECO:0000256" key="3">
    <source>
        <dbReference type="ARBA" id="ARBA00007681"/>
    </source>
</evidence>
<evidence type="ECO:0000256" key="7">
    <source>
        <dbReference type="ARBA" id="ARBA00023136"/>
    </source>
</evidence>
<dbReference type="RefSeq" id="WP_114566801.1">
    <property type="nucleotide sequence ID" value="NZ_QICD01000014.1"/>
</dbReference>
<dbReference type="PROSITE" id="PS00153">
    <property type="entry name" value="ATPASE_GAMMA"/>
    <property type="match status" value="1"/>
</dbReference>
<evidence type="ECO:0000256" key="1">
    <source>
        <dbReference type="ARBA" id="ARBA00003456"/>
    </source>
</evidence>
<keyword evidence="5 10" id="KW-0375">Hydrogen ion transport</keyword>
<evidence type="ECO:0000256" key="10">
    <source>
        <dbReference type="HAMAP-Rule" id="MF_00815"/>
    </source>
</evidence>
<gene>
    <name evidence="10 11" type="primary">atpG</name>
    <name evidence="11" type="ORF">DMP08_07880</name>
</gene>
<dbReference type="PANTHER" id="PTHR11693">
    <property type="entry name" value="ATP SYNTHASE GAMMA CHAIN"/>
    <property type="match status" value="1"/>
</dbReference>
<evidence type="ECO:0000256" key="8">
    <source>
        <dbReference type="ARBA" id="ARBA00023196"/>
    </source>
</evidence>
<dbReference type="NCBIfam" id="TIGR01146">
    <property type="entry name" value="ATPsyn_F1gamma"/>
    <property type="match status" value="1"/>
</dbReference>
<comment type="function">
    <text evidence="1 10">Produces ATP from ADP in the presence of a proton gradient across the membrane. The gamma chain is believed to be important in regulating ATPase activity and the flow of protons through the CF(0) complex.</text>
</comment>
<dbReference type="InterPro" id="IPR000131">
    <property type="entry name" value="ATP_synth_F1_gsu"/>
</dbReference>
<reference evidence="12" key="1">
    <citation type="submission" date="2018-05" db="EMBL/GenBank/DDBJ databases">
        <title>Genome Sequencing of selected type strains of the family Eggerthellaceae.</title>
        <authorList>
            <person name="Danylec N."/>
            <person name="Stoll D.A."/>
            <person name="Doetsch A."/>
            <person name="Huch M."/>
        </authorList>
    </citation>
    <scope>NUCLEOTIDE SEQUENCE [LARGE SCALE GENOMIC DNA]</scope>
    <source>
        <strain evidence="12">DSM 16106</strain>
    </source>
</reference>
<name>A0A369LG22_9ACTN</name>
<dbReference type="HAMAP" id="MF_00815">
    <property type="entry name" value="ATP_synth_gamma_bact"/>
    <property type="match status" value="1"/>
</dbReference>
<keyword evidence="7 10" id="KW-0472">Membrane</keyword>
<sequence length="301" mass="32418">MPNLHDIERRISSVSSTKQITRTMEMVAAAKIRRAGERVAASTPYADSMVEMLANVAKRVGGSENALLRKHDEVKNVLVVVVVSDRGLAGGFNSNVLRHVDRLMKDKQAAGATVEVVACGKKAVGYYTYRKVQPVLSFADLSADPTVEEAASVATFAIDGYVNGDIDEVIVVYNHAKNAAEQQLRQELVLPVDTEKLKAELADDGVAADSEAKPEGDVIFEPSAEAVLDQLLPAYVRTTLYHALIDSAAAEQGARRNAMMSATENATEMVETLTRLYNRVRQGAITTEISEIVGGAAALED</sequence>
<dbReference type="InterPro" id="IPR035968">
    <property type="entry name" value="ATP_synth_F1_ATPase_gsu"/>
</dbReference>
<keyword evidence="9 10" id="KW-0066">ATP synthesis</keyword>
<comment type="subcellular location">
    <subcellularLocation>
        <location evidence="10">Cell membrane</location>
        <topology evidence="10">Peripheral membrane protein</topology>
    </subcellularLocation>
    <subcellularLocation>
        <location evidence="2">Membrane</location>
        <topology evidence="2">Peripheral membrane protein</topology>
    </subcellularLocation>
</comment>
<comment type="subunit">
    <text evidence="10">F-type ATPases have 2 components, CF(1) - the catalytic core - and CF(0) - the membrane proton channel. CF(1) has five subunits: alpha(3), beta(3), gamma(1), delta(1), epsilon(1). CF(0) has three main subunits: a, b and c.</text>
</comment>
<dbReference type="GO" id="GO:0045259">
    <property type="term" value="C:proton-transporting ATP synthase complex"/>
    <property type="evidence" value="ECO:0007669"/>
    <property type="project" value="UniProtKB-KW"/>
</dbReference>
<accession>A0A369LG22</accession>
<evidence type="ECO:0000256" key="6">
    <source>
        <dbReference type="ARBA" id="ARBA00023065"/>
    </source>
</evidence>
<comment type="caution">
    <text evidence="11">The sequence shown here is derived from an EMBL/GenBank/DDBJ whole genome shotgun (WGS) entry which is preliminary data.</text>
</comment>
<evidence type="ECO:0000256" key="2">
    <source>
        <dbReference type="ARBA" id="ARBA00004170"/>
    </source>
</evidence>
<keyword evidence="6 10" id="KW-0406">Ion transport</keyword>
<comment type="similarity">
    <text evidence="3 10">Belongs to the ATPase gamma chain family.</text>
</comment>
<evidence type="ECO:0000313" key="12">
    <source>
        <dbReference type="Proteomes" id="UP000278632"/>
    </source>
</evidence>
<keyword evidence="4 10" id="KW-0813">Transport</keyword>
<keyword evidence="10" id="KW-1003">Cell membrane</keyword>
<keyword evidence="12" id="KW-1185">Reference proteome</keyword>
<dbReference type="Proteomes" id="UP000278632">
    <property type="component" value="Unassembled WGS sequence"/>
</dbReference>
<dbReference type="Gene3D" id="1.10.287.80">
    <property type="entry name" value="ATP synthase, gamma subunit, helix hairpin domain"/>
    <property type="match status" value="2"/>
</dbReference>
<dbReference type="GO" id="GO:0005886">
    <property type="term" value="C:plasma membrane"/>
    <property type="evidence" value="ECO:0007669"/>
    <property type="project" value="UniProtKB-SubCell"/>
</dbReference>
<dbReference type="SUPFAM" id="SSF52943">
    <property type="entry name" value="ATP synthase (F1-ATPase), gamma subunit"/>
    <property type="match status" value="1"/>
</dbReference>
<dbReference type="PANTHER" id="PTHR11693:SF22">
    <property type="entry name" value="ATP SYNTHASE SUBUNIT GAMMA, MITOCHONDRIAL"/>
    <property type="match status" value="1"/>
</dbReference>
<dbReference type="EMBL" id="QICD01000014">
    <property type="protein sequence ID" value="RNL43084.1"/>
    <property type="molecule type" value="Genomic_DNA"/>
</dbReference>
<dbReference type="PRINTS" id="PR00126">
    <property type="entry name" value="ATPASEGAMMA"/>
</dbReference>
<keyword evidence="8 10" id="KW-0139">CF(1)</keyword>
<evidence type="ECO:0000256" key="5">
    <source>
        <dbReference type="ARBA" id="ARBA00022781"/>
    </source>
</evidence>
<proteinExistence type="inferred from homology"/>
<evidence type="ECO:0000256" key="4">
    <source>
        <dbReference type="ARBA" id="ARBA00022448"/>
    </source>
</evidence>
<dbReference type="CDD" id="cd12151">
    <property type="entry name" value="F1-ATPase_gamma"/>
    <property type="match status" value="1"/>
</dbReference>
<dbReference type="GO" id="GO:0042777">
    <property type="term" value="P:proton motive force-driven plasma membrane ATP synthesis"/>
    <property type="evidence" value="ECO:0007669"/>
    <property type="project" value="UniProtKB-UniRule"/>
</dbReference>
<protein>
    <recommendedName>
        <fullName evidence="10">ATP synthase gamma chain</fullName>
    </recommendedName>
    <alternativeName>
        <fullName evidence="10">ATP synthase F1 sector gamma subunit</fullName>
    </alternativeName>
    <alternativeName>
        <fullName evidence="10">F-ATPase gamma subunit</fullName>
    </alternativeName>
</protein>